<feature type="region of interest" description="Disordered" evidence="1">
    <location>
        <begin position="131"/>
        <end position="166"/>
    </location>
</feature>
<dbReference type="VEuPathDB" id="TriTrypDB:Tc_MARK_2718"/>
<dbReference type="VEuPathDB" id="TriTrypDB:C3747_120g106"/>
<reference evidence="2 3" key="1">
    <citation type="journal article" date="2018" name="Microb. Genom.">
        <title>Expanding an expanded genome: long-read sequencing of Trypanosoma cruzi.</title>
        <authorList>
            <person name="Berna L."/>
            <person name="Rodriguez M."/>
            <person name="Chiribao M.L."/>
            <person name="Parodi-Talice A."/>
            <person name="Pita S."/>
            <person name="Rijo G."/>
            <person name="Alvarez-Valin F."/>
            <person name="Robello C."/>
        </authorList>
    </citation>
    <scope>NUCLEOTIDE SEQUENCE [LARGE SCALE GENOMIC DNA]</scope>
    <source>
        <strain evidence="2 3">TCC</strain>
    </source>
</reference>
<sequence>MSLPIIRLRTVNSNHATAADDPVTASCTLYGFLRSVPSRFECDMAMSDFKRGVQAAQGQTCLTKNNDNMLNLVFSSVQDRLLRELPKIIPQLARNSSTWRRLLSGAESTSSMNSTPTATRLQDNARSLRIEESAQPSIPSTPLPSAGTGENGNKGNHKNGDHHSRAEEILVEETVSTTSTRFKSPYEQIPPPIHLTASEHKESRATGGMQGETGEGKDASTIVEHRGKGNNFTGKSYRPHPLLLAILERVRSSCSAEENESDREEREFTTIMESREKALRTKLSSAYSMIPPEEKNCMGFLRDMEARVAVAQKLFEVQKFEETTIRMTECALKIEVATMRALLHQIVDAVAEAEERHEREGPRSPYYAEECHVMAAIQQALDDLAS</sequence>
<gene>
    <name evidence="2" type="ORF">C3747_120g106</name>
</gene>
<accession>A0A2V2WE43</accession>
<dbReference type="AlphaFoldDB" id="A0A2V2WE43"/>
<evidence type="ECO:0000313" key="2">
    <source>
        <dbReference type="EMBL" id="PWV06073.1"/>
    </source>
</evidence>
<dbReference type="VEuPathDB" id="TriTrypDB:TcG_00022"/>
<proteinExistence type="predicted"/>
<dbReference type="Proteomes" id="UP000246078">
    <property type="component" value="Unassembled WGS sequence"/>
</dbReference>
<dbReference type="VEuPathDB" id="TriTrypDB:BCY84_01499"/>
<protein>
    <submittedName>
        <fullName evidence="2">Uncharacterized protein</fullName>
    </submittedName>
</protein>
<name>A0A2V2WE43_TRYCR</name>
<dbReference type="VEuPathDB" id="TriTrypDB:TcBrA4_0035750"/>
<dbReference type="OMA" id="RATDMHQ"/>
<dbReference type="VEuPathDB" id="TriTrypDB:TcCLB.506727.70"/>
<dbReference type="VEuPathDB" id="TriTrypDB:TcYC6_0049790"/>
<organism evidence="2 3">
    <name type="scientific">Trypanosoma cruzi</name>
    <dbReference type="NCBI Taxonomy" id="5693"/>
    <lineage>
        <taxon>Eukaryota</taxon>
        <taxon>Discoba</taxon>
        <taxon>Euglenozoa</taxon>
        <taxon>Kinetoplastea</taxon>
        <taxon>Metakinetoplastina</taxon>
        <taxon>Trypanosomatida</taxon>
        <taxon>Trypanosomatidae</taxon>
        <taxon>Trypanosoma</taxon>
        <taxon>Schizotrypanum</taxon>
    </lineage>
</organism>
<evidence type="ECO:0000256" key="1">
    <source>
        <dbReference type="SAM" id="MobiDB-lite"/>
    </source>
</evidence>
<dbReference type="VEuPathDB" id="TriTrypDB:TcCL_NonESM01875"/>
<dbReference type="OrthoDB" id="246054at2759"/>
<dbReference type="VEuPathDB" id="TriTrypDB:ECC02_004004"/>
<evidence type="ECO:0000313" key="3">
    <source>
        <dbReference type="Proteomes" id="UP000246078"/>
    </source>
</evidence>
<dbReference type="VEuPathDB" id="TriTrypDB:TcCLB.511529.190"/>
<dbReference type="EMBL" id="PRFC01000120">
    <property type="protein sequence ID" value="PWV06073.1"/>
    <property type="molecule type" value="Genomic_DNA"/>
</dbReference>
<dbReference type="VEuPathDB" id="TriTrypDB:TCDM_02729"/>
<comment type="caution">
    <text evidence="2">The sequence shown here is derived from an EMBL/GenBank/DDBJ whole genome shotgun (WGS) entry which is preliminary data.</text>
</comment>
<dbReference type="SMR" id="A0A2V2WE43"/>
<dbReference type="VEuPathDB" id="TriTrypDB:TCSYLVIO_005341"/>
<dbReference type="VEuPathDB" id="TriTrypDB:C4B63_20g210"/>